<dbReference type="InterPro" id="IPR024975">
    <property type="entry name" value="NOV_C"/>
</dbReference>
<evidence type="ECO:0000259" key="1">
    <source>
        <dbReference type="Pfam" id="PF13020"/>
    </source>
</evidence>
<dbReference type="Pfam" id="PF13020">
    <property type="entry name" value="NOV_C"/>
    <property type="match status" value="1"/>
</dbReference>
<dbReference type="EMBL" id="CAJNOH010000419">
    <property type="protein sequence ID" value="CAF1034056.1"/>
    <property type="molecule type" value="Genomic_DNA"/>
</dbReference>
<gene>
    <name evidence="3" type="ORF">FNK824_LOCUS43236</name>
    <name evidence="2" type="ORF">PYM288_LOCUS16294</name>
</gene>
<dbReference type="AlphaFoldDB" id="A0A814JAB5"/>
<reference evidence="2" key="1">
    <citation type="submission" date="2021-02" db="EMBL/GenBank/DDBJ databases">
        <authorList>
            <person name="Nowell W R."/>
        </authorList>
    </citation>
    <scope>NUCLEOTIDE SEQUENCE</scope>
</reference>
<evidence type="ECO:0000313" key="2">
    <source>
        <dbReference type="EMBL" id="CAF1034056.1"/>
    </source>
</evidence>
<dbReference type="EMBL" id="CAJOBE010058273">
    <property type="protein sequence ID" value="CAF4378715.1"/>
    <property type="molecule type" value="Genomic_DNA"/>
</dbReference>
<organism evidence="2 4">
    <name type="scientific">Rotaria sordida</name>
    <dbReference type="NCBI Taxonomy" id="392033"/>
    <lineage>
        <taxon>Eukaryota</taxon>
        <taxon>Metazoa</taxon>
        <taxon>Spiralia</taxon>
        <taxon>Gnathifera</taxon>
        <taxon>Rotifera</taxon>
        <taxon>Eurotatoria</taxon>
        <taxon>Bdelloidea</taxon>
        <taxon>Philodinida</taxon>
        <taxon>Philodinidae</taxon>
        <taxon>Rotaria</taxon>
    </lineage>
</organism>
<evidence type="ECO:0000313" key="3">
    <source>
        <dbReference type="EMBL" id="CAF4378715.1"/>
    </source>
</evidence>
<protein>
    <recommendedName>
        <fullName evidence="1">Protein NO VEIN C-terminal domain-containing protein</fullName>
    </recommendedName>
</protein>
<sequence>PIQLINPPTDPFERTLPSIFVVSEDEQIDNIELIDASSITSSNGVLLEHLSDGTGEFEDLDLDIGRIGEKMVCQYLLNKYRDHSNLITIKWLNQNRETHLPYDILLTKNGKTHYIEVKST</sequence>
<feature type="non-terminal residue" evidence="2">
    <location>
        <position position="1"/>
    </location>
</feature>
<evidence type="ECO:0000313" key="4">
    <source>
        <dbReference type="Proteomes" id="UP000663854"/>
    </source>
</evidence>
<dbReference type="Proteomes" id="UP000663874">
    <property type="component" value="Unassembled WGS sequence"/>
</dbReference>
<feature type="domain" description="Protein NO VEIN C-terminal" evidence="1">
    <location>
        <begin position="68"/>
        <end position="120"/>
    </location>
</feature>
<accession>A0A814JAB5</accession>
<proteinExistence type="predicted"/>
<dbReference type="Proteomes" id="UP000663854">
    <property type="component" value="Unassembled WGS sequence"/>
</dbReference>
<name>A0A814JAB5_9BILA</name>
<comment type="caution">
    <text evidence="2">The sequence shown here is derived from an EMBL/GenBank/DDBJ whole genome shotgun (WGS) entry which is preliminary data.</text>
</comment>